<dbReference type="Gene3D" id="2.130.10.10">
    <property type="entry name" value="YVTN repeat-like/Quinoprotein amine dehydrogenase"/>
    <property type="match status" value="1"/>
</dbReference>
<dbReference type="AlphaFoldDB" id="A0A0B6ZCY2"/>
<feature type="non-terminal residue" evidence="1">
    <location>
        <position position="1"/>
    </location>
</feature>
<dbReference type="InterPro" id="IPR036322">
    <property type="entry name" value="WD40_repeat_dom_sf"/>
</dbReference>
<dbReference type="InterPro" id="IPR015943">
    <property type="entry name" value="WD40/YVTN_repeat-like_dom_sf"/>
</dbReference>
<proteinExistence type="predicted"/>
<name>A0A0B6ZCY2_9EUPU</name>
<dbReference type="EMBL" id="HACG01018720">
    <property type="protein sequence ID" value="CEK65585.1"/>
    <property type="molecule type" value="Transcribed_RNA"/>
</dbReference>
<organism evidence="1">
    <name type="scientific">Arion vulgaris</name>
    <dbReference type="NCBI Taxonomy" id="1028688"/>
    <lineage>
        <taxon>Eukaryota</taxon>
        <taxon>Metazoa</taxon>
        <taxon>Spiralia</taxon>
        <taxon>Lophotrochozoa</taxon>
        <taxon>Mollusca</taxon>
        <taxon>Gastropoda</taxon>
        <taxon>Heterobranchia</taxon>
        <taxon>Euthyneura</taxon>
        <taxon>Panpulmonata</taxon>
        <taxon>Eupulmonata</taxon>
        <taxon>Stylommatophora</taxon>
        <taxon>Helicina</taxon>
        <taxon>Arionoidea</taxon>
        <taxon>Arionidae</taxon>
        <taxon>Arion</taxon>
    </lineage>
</organism>
<protein>
    <submittedName>
        <fullName evidence="1">Uncharacterized protein</fullName>
    </submittedName>
</protein>
<accession>A0A0B6ZCY2</accession>
<reference evidence="1" key="1">
    <citation type="submission" date="2014-12" db="EMBL/GenBank/DDBJ databases">
        <title>Insight into the proteome of Arion vulgaris.</title>
        <authorList>
            <person name="Aradska J."/>
            <person name="Bulat T."/>
            <person name="Smidak R."/>
            <person name="Sarate P."/>
            <person name="Gangsoo J."/>
            <person name="Sialana F."/>
            <person name="Bilban M."/>
            <person name="Lubec G."/>
        </authorList>
    </citation>
    <scope>NUCLEOTIDE SEQUENCE</scope>
    <source>
        <tissue evidence="1">Skin</tissue>
    </source>
</reference>
<dbReference type="SUPFAM" id="SSF50978">
    <property type="entry name" value="WD40 repeat-like"/>
    <property type="match status" value="1"/>
</dbReference>
<sequence>KDVHTPHRGAITSVTASEDMKVLISSDQSVVCLWDSQNRTLTMKIELTAEKISHMAVSKDAVIVAIATNNRTIHLWTPLEVREIANYMTTFDIVDLQMTCDCHKVIVRGINPEGKHILEIFDILNVDDILVNVDSRKELRQHERRENLVNERMTGRQETDNKRKISVLNAINEDV</sequence>
<gene>
    <name evidence="1" type="primary">ORF55528</name>
</gene>
<evidence type="ECO:0000313" key="1">
    <source>
        <dbReference type="EMBL" id="CEK65585.1"/>
    </source>
</evidence>